<dbReference type="EMBL" id="MAAO01000006">
    <property type="protein sequence ID" value="OUR96571.1"/>
    <property type="molecule type" value="Genomic_DNA"/>
</dbReference>
<comment type="caution">
    <text evidence="1">The sequence shown here is derived from an EMBL/GenBank/DDBJ whole genome shotgun (WGS) entry which is preliminary data.</text>
</comment>
<protein>
    <submittedName>
        <fullName evidence="1">Uncharacterized protein</fullName>
    </submittedName>
</protein>
<proteinExistence type="predicted"/>
<accession>A0A1Y5FAQ8</accession>
<sequence length="110" mass="12794">MTKTPIKINEYFIVKGDFLEMIYSPPLLAEVGNLRVELRKELNHSRPHLHVIKKCGKSEYGVSLALDNLDVLAGSENIERFDRREYEAVLNFIIENLELFEKVYKTLRGI</sequence>
<dbReference type="AlphaFoldDB" id="A0A1Y5FAQ8"/>
<evidence type="ECO:0000313" key="1">
    <source>
        <dbReference type="EMBL" id="OUR96571.1"/>
    </source>
</evidence>
<evidence type="ECO:0000313" key="2">
    <source>
        <dbReference type="Proteomes" id="UP000196531"/>
    </source>
</evidence>
<name>A0A1Y5FAQ8_9BACT</name>
<reference evidence="2" key="1">
    <citation type="journal article" date="2017" name="Proc. Natl. Acad. Sci. U.S.A.">
        <title>Simulation of Deepwater Horizon oil plume reveals substrate specialization within a complex community of hydrocarbon-degraders.</title>
        <authorList>
            <person name="Hu P."/>
            <person name="Dubinsky E.A."/>
            <person name="Probst A.J."/>
            <person name="Wang J."/>
            <person name="Sieber C.M.K."/>
            <person name="Tom L.M."/>
            <person name="Gardinali P."/>
            <person name="Banfield J.F."/>
            <person name="Atlas R.M."/>
            <person name="Andersen G.L."/>
        </authorList>
    </citation>
    <scope>NUCLEOTIDE SEQUENCE [LARGE SCALE GENOMIC DNA]</scope>
</reference>
<organism evidence="1 2">
    <name type="scientific">Halobacteriovorax marinus</name>
    <dbReference type="NCBI Taxonomy" id="97084"/>
    <lineage>
        <taxon>Bacteria</taxon>
        <taxon>Pseudomonadati</taxon>
        <taxon>Bdellovibrionota</taxon>
        <taxon>Bacteriovoracia</taxon>
        <taxon>Bacteriovoracales</taxon>
        <taxon>Halobacteriovoraceae</taxon>
        <taxon>Halobacteriovorax</taxon>
    </lineage>
</organism>
<dbReference type="Proteomes" id="UP000196531">
    <property type="component" value="Unassembled WGS sequence"/>
</dbReference>
<gene>
    <name evidence="1" type="ORF">A9Q84_09485</name>
</gene>